<dbReference type="Proteomes" id="UP001501585">
    <property type="component" value="Unassembled WGS sequence"/>
</dbReference>
<dbReference type="EMBL" id="BAAAPC010000004">
    <property type="protein sequence ID" value="GAA1988840.1"/>
    <property type="molecule type" value="Genomic_DNA"/>
</dbReference>
<comment type="caution">
    <text evidence="2">The sequence shown here is derived from an EMBL/GenBank/DDBJ whole genome shotgun (WGS) entry which is preliminary data.</text>
</comment>
<gene>
    <name evidence="2" type="ORF">GCM10009799_13170</name>
</gene>
<feature type="region of interest" description="Disordered" evidence="1">
    <location>
        <begin position="77"/>
        <end position="103"/>
    </location>
</feature>
<accession>A0ABP5E4T6</accession>
<evidence type="ECO:0000313" key="2">
    <source>
        <dbReference type="EMBL" id="GAA1988840.1"/>
    </source>
</evidence>
<reference evidence="3" key="1">
    <citation type="journal article" date="2019" name="Int. J. Syst. Evol. Microbiol.">
        <title>The Global Catalogue of Microorganisms (GCM) 10K type strain sequencing project: providing services to taxonomists for standard genome sequencing and annotation.</title>
        <authorList>
            <consortium name="The Broad Institute Genomics Platform"/>
            <consortium name="The Broad Institute Genome Sequencing Center for Infectious Disease"/>
            <person name="Wu L."/>
            <person name="Ma J."/>
        </authorList>
    </citation>
    <scope>NUCLEOTIDE SEQUENCE [LARGE SCALE GENOMIC DNA]</scope>
    <source>
        <strain evidence="3">JCM 15313</strain>
    </source>
</reference>
<keyword evidence="3" id="KW-1185">Reference proteome</keyword>
<feature type="compositionally biased region" description="Low complexity" evidence="1">
    <location>
        <begin position="78"/>
        <end position="90"/>
    </location>
</feature>
<name>A0ABP5E4T6_9ACTN</name>
<evidence type="ECO:0000313" key="3">
    <source>
        <dbReference type="Proteomes" id="UP001501585"/>
    </source>
</evidence>
<organism evidence="2 3">
    <name type="scientific">Nocardiopsis rhodophaea</name>
    <dbReference type="NCBI Taxonomy" id="280238"/>
    <lineage>
        <taxon>Bacteria</taxon>
        <taxon>Bacillati</taxon>
        <taxon>Actinomycetota</taxon>
        <taxon>Actinomycetes</taxon>
        <taxon>Streptosporangiales</taxon>
        <taxon>Nocardiopsidaceae</taxon>
        <taxon>Nocardiopsis</taxon>
    </lineage>
</organism>
<evidence type="ECO:0000256" key="1">
    <source>
        <dbReference type="SAM" id="MobiDB-lite"/>
    </source>
</evidence>
<proteinExistence type="predicted"/>
<protein>
    <submittedName>
        <fullName evidence="2">Uncharacterized protein</fullName>
    </submittedName>
</protein>
<sequence length="103" mass="10839">MPDRTHAPLEVFGDCWDDDTEDFVHVCYGVTSPAGGGIAQQLNGGGFFAFQGRRGVRFQARRRARVVLAQPIGPEVLRPGGASGRVSRAGGRSGPPGKHAIPG</sequence>